<sequence>MVEFDENLNPIQRKQPETPNPTPRPGDLPQADEPPLPQEPIQSLGDTQPRPPLELVKEPASSSPRIPDPTPPTRASNDQPSTKQTGGVLAAVSIMAILAATAIAIVSIMSNNNSSFVISSGPREGLTVTASGTVSVIPDVSKVTFGIIHKASTVSTVEDKINSTMDDIKNALKKFKIKDADIKTSGYQIYPEYDYRARTRRIIGYTGTHQQILTIRDLEDVNDIIDAITDAGANTVGNVTFTIDDEEEWNNQARAEAIERAKDKARAIADEANIKLGKIISIDQDIIHPSPFREITFDAGFGGGEEVDISPSIEPGSQEIKVTVTLVYEIK</sequence>
<dbReference type="Proteomes" id="UP000281261">
    <property type="component" value="Unassembled WGS sequence"/>
</dbReference>
<dbReference type="EMBL" id="QMNG01000002">
    <property type="protein sequence ID" value="RLC37626.1"/>
    <property type="molecule type" value="Genomic_DNA"/>
</dbReference>
<feature type="transmembrane region" description="Helical" evidence="2">
    <location>
        <begin position="88"/>
        <end position="109"/>
    </location>
</feature>
<dbReference type="InterPro" id="IPR007497">
    <property type="entry name" value="SIMPL/DUF541"/>
</dbReference>
<name>A0A420ZDA2_UNCK3</name>
<feature type="region of interest" description="Disordered" evidence="1">
    <location>
        <begin position="1"/>
        <end position="84"/>
    </location>
</feature>
<evidence type="ECO:0000313" key="4">
    <source>
        <dbReference type="Proteomes" id="UP000281261"/>
    </source>
</evidence>
<dbReference type="Pfam" id="PF04402">
    <property type="entry name" value="SIMPL"/>
    <property type="match status" value="1"/>
</dbReference>
<protein>
    <recommendedName>
        <fullName evidence="5">DUF541 domain-containing protein</fullName>
    </recommendedName>
</protein>
<dbReference type="Gene3D" id="3.30.70.2970">
    <property type="entry name" value="Protein of unknown function (DUF541), domain 2"/>
    <property type="match status" value="1"/>
</dbReference>
<evidence type="ECO:0008006" key="5">
    <source>
        <dbReference type="Google" id="ProtNLM"/>
    </source>
</evidence>
<dbReference type="PANTHER" id="PTHR34387">
    <property type="entry name" value="SLR1258 PROTEIN"/>
    <property type="match status" value="1"/>
</dbReference>
<reference evidence="3 4" key="1">
    <citation type="submission" date="2018-06" db="EMBL/GenBank/DDBJ databases">
        <title>Extensive metabolic versatility and redundancy in microbially diverse, dynamic hydrothermal sediments.</title>
        <authorList>
            <person name="Dombrowski N."/>
            <person name="Teske A."/>
            <person name="Baker B.J."/>
        </authorList>
    </citation>
    <scope>NUCLEOTIDE SEQUENCE [LARGE SCALE GENOMIC DNA]</scope>
    <source>
        <strain evidence="3">B79_G16</strain>
    </source>
</reference>
<evidence type="ECO:0000313" key="3">
    <source>
        <dbReference type="EMBL" id="RLC37626.1"/>
    </source>
</evidence>
<dbReference type="PANTHER" id="PTHR34387:SF2">
    <property type="entry name" value="SLR1258 PROTEIN"/>
    <property type="match status" value="1"/>
</dbReference>
<evidence type="ECO:0000256" key="1">
    <source>
        <dbReference type="SAM" id="MobiDB-lite"/>
    </source>
</evidence>
<comment type="caution">
    <text evidence="3">The sequence shown here is derived from an EMBL/GenBank/DDBJ whole genome shotgun (WGS) entry which is preliminary data.</text>
</comment>
<dbReference type="GO" id="GO:0006974">
    <property type="term" value="P:DNA damage response"/>
    <property type="evidence" value="ECO:0007669"/>
    <property type="project" value="TreeGrafter"/>
</dbReference>
<dbReference type="AlphaFoldDB" id="A0A420ZDA2"/>
<dbReference type="InterPro" id="IPR052022">
    <property type="entry name" value="26kDa_periplasmic_antigen"/>
</dbReference>
<keyword evidence="2" id="KW-0812">Transmembrane</keyword>
<dbReference type="Gene3D" id="3.30.110.170">
    <property type="entry name" value="Protein of unknown function (DUF541), domain 1"/>
    <property type="match status" value="1"/>
</dbReference>
<proteinExistence type="predicted"/>
<feature type="compositionally biased region" description="Pro residues" evidence="1">
    <location>
        <begin position="18"/>
        <end position="38"/>
    </location>
</feature>
<evidence type="ECO:0000256" key="2">
    <source>
        <dbReference type="SAM" id="Phobius"/>
    </source>
</evidence>
<keyword evidence="2" id="KW-1133">Transmembrane helix</keyword>
<keyword evidence="2" id="KW-0472">Membrane</keyword>
<accession>A0A420ZDA2</accession>
<feature type="compositionally biased region" description="Polar residues" evidence="1">
    <location>
        <begin position="73"/>
        <end position="84"/>
    </location>
</feature>
<gene>
    <name evidence="3" type="ORF">DRH29_00835</name>
</gene>
<organism evidence="3 4">
    <name type="scientific">candidate division Kazan bacterium</name>
    <dbReference type="NCBI Taxonomy" id="2202143"/>
    <lineage>
        <taxon>Bacteria</taxon>
        <taxon>Bacteria division Kazan-3B-28</taxon>
    </lineage>
</organism>